<feature type="transmembrane region" description="Helical" evidence="1">
    <location>
        <begin position="6"/>
        <end position="31"/>
    </location>
</feature>
<protein>
    <submittedName>
        <fullName evidence="2">Uncharacterized protein</fullName>
    </submittedName>
</protein>
<organism evidence="2 3">
    <name type="scientific">Rosenbergiella nectarea</name>
    <dbReference type="NCBI Taxonomy" id="988801"/>
    <lineage>
        <taxon>Bacteria</taxon>
        <taxon>Pseudomonadati</taxon>
        <taxon>Pseudomonadota</taxon>
        <taxon>Gammaproteobacteria</taxon>
        <taxon>Enterobacterales</taxon>
        <taxon>Erwiniaceae</taxon>
        <taxon>Rosenbergiella</taxon>
    </lineage>
</organism>
<reference evidence="3" key="1">
    <citation type="submission" date="2016-10" db="EMBL/GenBank/DDBJ databases">
        <authorList>
            <person name="Varghese N."/>
            <person name="Submissions S."/>
        </authorList>
    </citation>
    <scope>NUCLEOTIDE SEQUENCE [LARGE SCALE GENOMIC DNA]</scope>
    <source>
        <strain evidence="3">8N4</strain>
    </source>
</reference>
<name>A0A1H9H917_9GAMM</name>
<proteinExistence type="predicted"/>
<accession>A0A1H9H917</accession>
<evidence type="ECO:0000313" key="2">
    <source>
        <dbReference type="EMBL" id="SEQ58820.1"/>
    </source>
</evidence>
<dbReference type="Proteomes" id="UP000242515">
    <property type="component" value="Unassembled WGS sequence"/>
</dbReference>
<evidence type="ECO:0000313" key="3">
    <source>
        <dbReference type="Proteomes" id="UP000242515"/>
    </source>
</evidence>
<keyword evidence="1" id="KW-0812">Transmembrane</keyword>
<dbReference type="AlphaFoldDB" id="A0A1H9H917"/>
<dbReference type="EMBL" id="FOGC01000004">
    <property type="protein sequence ID" value="SEQ58820.1"/>
    <property type="molecule type" value="Genomic_DNA"/>
</dbReference>
<keyword evidence="3" id="KW-1185">Reference proteome</keyword>
<evidence type="ECO:0000256" key="1">
    <source>
        <dbReference type="SAM" id="Phobius"/>
    </source>
</evidence>
<keyword evidence="1" id="KW-1133">Transmembrane helix</keyword>
<gene>
    <name evidence="2" type="ORF">SAMN05216522_104125</name>
</gene>
<keyword evidence="1" id="KW-0472">Membrane</keyword>
<sequence>MNIKKFFFIILFILMALGGIGGVALMGYSIVIGK</sequence>